<dbReference type="PANTHER" id="PTHR43586">
    <property type="entry name" value="CYSTEINE DESULFURASE"/>
    <property type="match status" value="1"/>
</dbReference>
<dbReference type="Gene3D" id="3.90.1150.10">
    <property type="entry name" value="Aspartate Aminotransferase, domain 1"/>
    <property type="match status" value="1"/>
</dbReference>
<gene>
    <name evidence="7" type="ORF">HZI73_15215</name>
</gene>
<comment type="cofactor">
    <cofactor evidence="1 5">
        <name>pyridoxal 5'-phosphate</name>
        <dbReference type="ChEBI" id="CHEBI:597326"/>
    </cofactor>
</comment>
<dbReference type="KEGG" id="vpy:HZI73_15215"/>
<feature type="domain" description="Aminotransferase class V" evidence="6">
    <location>
        <begin position="32"/>
        <end position="421"/>
    </location>
</feature>
<evidence type="ECO:0000313" key="8">
    <source>
        <dbReference type="Proteomes" id="UP000683246"/>
    </source>
</evidence>
<dbReference type="Proteomes" id="UP000683246">
    <property type="component" value="Chromosome"/>
</dbReference>
<dbReference type="InterPro" id="IPR020578">
    <property type="entry name" value="Aminotrans_V_PyrdxlP_BS"/>
</dbReference>
<dbReference type="InterPro" id="IPR000192">
    <property type="entry name" value="Aminotrans_V_dom"/>
</dbReference>
<dbReference type="PANTHER" id="PTHR43586:SF8">
    <property type="entry name" value="CYSTEINE DESULFURASE 1, CHLOROPLASTIC"/>
    <property type="match status" value="1"/>
</dbReference>
<keyword evidence="7" id="KW-0808">Transferase</keyword>
<keyword evidence="3" id="KW-0663">Pyridoxal phosphate</keyword>
<dbReference type="EMBL" id="CP058649">
    <property type="protein sequence ID" value="QUI23552.1"/>
    <property type="molecule type" value="Genomic_DNA"/>
</dbReference>
<evidence type="ECO:0000259" key="6">
    <source>
        <dbReference type="Pfam" id="PF00266"/>
    </source>
</evidence>
<evidence type="ECO:0000313" key="7">
    <source>
        <dbReference type="EMBL" id="QUI23552.1"/>
    </source>
</evidence>
<dbReference type="InterPro" id="IPR015421">
    <property type="entry name" value="PyrdxlP-dep_Trfase_major"/>
</dbReference>
<evidence type="ECO:0000256" key="2">
    <source>
        <dbReference type="ARBA" id="ARBA00010447"/>
    </source>
</evidence>
<evidence type="ECO:0000256" key="4">
    <source>
        <dbReference type="ARBA" id="ARBA00050776"/>
    </source>
</evidence>
<comment type="similarity">
    <text evidence="2">Belongs to the class-V pyridoxal-phosphate-dependent aminotransferase family. Csd subfamily.</text>
</comment>
<sequence length="453" mass="51402">MDNYPNQNNYKHLVEGTDIRIPLSNGRYTNEINFDNAATTPPLKSVMEAINNFAPWYASIHRGTGYKSKLSSEFYENARKTIAKFIMMDMDYSTVIFVKNSTEALNKIAHKLGHENKGGIVLSSYMEHHSNDLPWRKYFRVKYIDLDTNGKLDIQDYEQKLRLYSGQIRLVAVSGASNVTGYKNDIHYLARLAHKYGTKILIDGAQLIPHSPINMQPAYDNEHIDYLVFSGHKIYAPFGTGVLIAPKKTFKHGPPTYVGGGTVKIVTPQYVMWDDVPYKEEAGTPNIMGVVALDAALKTLNRLDMHHLEEMELSLTQHALNKLNKIKDVIIYGNSKNCIDRIGIVTFNIKGLHHSIVANALSKEAGVSVRSGCFCAQPYVQKLLRISHKEMDAHRRNPNLPHPGMVRISFGLYNTMDEVDRCIDFIAKLADNKAYYQKKYPCHYFELSSSARY</sequence>
<dbReference type="AlphaFoldDB" id="A0A8J8MKJ7"/>
<dbReference type="InterPro" id="IPR018247">
    <property type="entry name" value="EF_Hand_1_Ca_BS"/>
</dbReference>
<dbReference type="SUPFAM" id="SSF53383">
    <property type="entry name" value="PLP-dependent transferases"/>
    <property type="match status" value="1"/>
</dbReference>
<evidence type="ECO:0000256" key="5">
    <source>
        <dbReference type="RuleBase" id="RU004504"/>
    </source>
</evidence>
<dbReference type="Gene3D" id="3.40.640.10">
    <property type="entry name" value="Type I PLP-dependent aspartate aminotransferase-like (Major domain)"/>
    <property type="match status" value="1"/>
</dbReference>
<keyword evidence="8" id="KW-1185">Reference proteome</keyword>
<dbReference type="GO" id="GO:0008483">
    <property type="term" value="F:transaminase activity"/>
    <property type="evidence" value="ECO:0007669"/>
    <property type="project" value="UniProtKB-KW"/>
</dbReference>
<reference evidence="7" key="1">
    <citation type="submission" date="2020-07" db="EMBL/GenBank/DDBJ databases">
        <title>Vallitalea pronyensis genome.</title>
        <authorList>
            <person name="Postec A."/>
        </authorList>
    </citation>
    <scope>NUCLEOTIDE SEQUENCE</scope>
    <source>
        <strain evidence="7">FatNI3</strain>
    </source>
</reference>
<dbReference type="InterPro" id="IPR015424">
    <property type="entry name" value="PyrdxlP-dep_Trfase"/>
</dbReference>
<accession>A0A8J8MKJ7</accession>
<dbReference type="GO" id="GO:0031071">
    <property type="term" value="F:cysteine desulfurase activity"/>
    <property type="evidence" value="ECO:0007669"/>
    <property type="project" value="UniProtKB-EC"/>
</dbReference>
<dbReference type="PROSITE" id="PS00595">
    <property type="entry name" value="AA_TRANSFER_CLASS_5"/>
    <property type="match status" value="1"/>
</dbReference>
<dbReference type="PROSITE" id="PS00018">
    <property type="entry name" value="EF_HAND_1"/>
    <property type="match status" value="1"/>
</dbReference>
<keyword evidence="7" id="KW-0032">Aminotransferase</keyword>
<comment type="catalytic activity">
    <reaction evidence="4">
        <text>(sulfur carrier)-H + L-cysteine = (sulfur carrier)-SH + L-alanine</text>
        <dbReference type="Rhea" id="RHEA:43892"/>
        <dbReference type="Rhea" id="RHEA-COMP:14737"/>
        <dbReference type="Rhea" id="RHEA-COMP:14739"/>
        <dbReference type="ChEBI" id="CHEBI:29917"/>
        <dbReference type="ChEBI" id="CHEBI:35235"/>
        <dbReference type="ChEBI" id="CHEBI:57972"/>
        <dbReference type="ChEBI" id="CHEBI:64428"/>
        <dbReference type="EC" id="2.8.1.7"/>
    </reaction>
</comment>
<dbReference type="InterPro" id="IPR015422">
    <property type="entry name" value="PyrdxlP-dep_Trfase_small"/>
</dbReference>
<organism evidence="7 8">
    <name type="scientific">Vallitalea pronyensis</name>
    <dbReference type="NCBI Taxonomy" id="1348613"/>
    <lineage>
        <taxon>Bacteria</taxon>
        <taxon>Bacillati</taxon>
        <taxon>Bacillota</taxon>
        <taxon>Clostridia</taxon>
        <taxon>Lachnospirales</taxon>
        <taxon>Vallitaleaceae</taxon>
        <taxon>Vallitalea</taxon>
    </lineage>
</organism>
<evidence type="ECO:0000256" key="1">
    <source>
        <dbReference type="ARBA" id="ARBA00001933"/>
    </source>
</evidence>
<dbReference type="RefSeq" id="WP_212694237.1">
    <property type="nucleotide sequence ID" value="NZ_CP058649.1"/>
</dbReference>
<protein>
    <submittedName>
        <fullName evidence="7">Aminotransferase class V-fold PLP-dependent enzyme</fullName>
    </submittedName>
</protein>
<proteinExistence type="inferred from homology"/>
<dbReference type="Pfam" id="PF00266">
    <property type="entry name" value="Aminotran_5"/>
    <property type="match status" value="1"/>
</dbReference>
<name>A0A8J8MKJ7_9FIRM</name>
<evidence type="ECO:0000256" key="3">
    <source>
        <dbReference type="ARBA" id="ARBA00022898"/>
    </source>
</evidence>